<keyword evidence="3" id="KW-1185">Reference proteome</keyword>
<name>A0A8W8JRT3_MAGGI</name>
<keyword evidence="1" id="KW-0472">Membrane</keyword>
<proteinExistence type="predicted"/>
<evidence type="ECO:0000256" key="1">
    <source>
        <dbReference type="SAM" id="Phobius"/>
    </source>
</evidence>
<evidence type="ECO:0008006" key="4">
    <source>
        <dbReference type="Google" id="ProtNLM"/>
    </source>
</evidence>
<keyword evidence="1" id="KW-1133">Transmembrane helix</keyword>
<evidence type="ECO:0000313" key="3">
    <source>
        <dbReference type="Proteomes" id="UP000005408"/>
    </source>
</evidence>
<dbReference type="Proteomes" id="UP000005408">
    <property type="component" value="Unassembled WGS sequence"/>
</dbReference>
<dbReference type="EnsemblMetazoa" id="G20043.1">
    <property type="protein sequence ID" value="G20043.1:cds"/>
    <property type="gene ID" value="G20043"/>
</dbReference>
<dbReference type="Gene3D" id="2.170.300.10">
    <property type="entry name" value="Tie2 ligand-binding domain superfamily"/>
    <property type="match status" value="1"/>
</dbReference>
<evidence type="ECO:0000313" key="2">
    <source>
        <dbReference type="EnsemblMetazoa" id="G20043.1:cds"/>
    </source>
</evidence>
<keyword evidence="1" id="KW-0812">Transmembrane</keyword>
<feature type="transmembrane region" description="Helical" evidence="1">
    <location>
        <begin position="6"/>
        <end position="28"/>
    </location>
</feature>
<sequence length="190" mass="21085">MDPKPIVIAVIVIALSIAIIGFIVFAVWKRNGKKPKRRQSLEKRKAGQRLAFPRLLVRVPPLNTALCPVVVESEEICNGTIGRCCKGYFWNFGTNKCEECTPGYTGPNCTAQCPYPTYGFACQGFCNCSNDTCNMSWGFITFTTLTSNNGAKHERGTKQEEVKWHNTLLDHVNEDLTDSGYDFSMAGLSS</sequence>
<protein>
    <recommendedName>
        <fullName evidence="4">Tyrosine-protein kinase receptor Tie-1</fullName>
    </recommendedName>
</protein>
<dbReference type="AlphaFoldDB" id="A0A8W8JRT3"/>
<reference evidence="2" key="1">
    <citation type="submission" date="2022-08" db="UniProtKB">
        <authorList>
            <consortium name="EnsemblMetazoa"/>
        </authorList>
    </citation>
    <scope>IDENTIFICATION</scope>
    <source>
        <strain evidence="2">05x7-T-G4-1.051#20</strain>
    </source>
</reference>
<accession>A0A8W8JRT3</accession>
<organism evidence="2 3">
    <name type="scientific">Magallana gigas</name>
    <name type="common">Pacific oyster</name>
    <name type="synonym">Crassostrea gigas</name>
    <dbReference type="NCBI Taxonomy" id="29159"/>
    <lineage>
        <taxon>Eukaryota</taxon>
        <taxon>Metazoa</taxon>
        <taxon>Spiralia</taxon>
        <taxon>Lophotrochozoa</taxon>
        <taxon>Mollusca</taxon>
        <taxon>Bivalvia</taxon>
        <taxon>Autobranchia</taxon>
        <taxon>Pteriomorphia</taxon>
        <taxon>Ostreida</taxon>
        <taxon>Ostreoidea</taxon>
        <taxon>Ostreidae</taxon>
        <taxon>Magallana</taxon>
    </lineage>
</organism>